<evidence type="ECO:0000256" key="1">
    <source>
        <dbReference type="SAM" id="SignalP"/>
    </source>
</evidence>
<evidence type="ECO:0000313" key="2">
    <source>
        <dbReference type="EMBL" id="GGO93410.1"/>
    </source>
</evidence>
<dbReference type="RefSeq" id="WP_188785040.1">
    <property type="nucleotide sequence ID" value="NZ_BMNI01000012.1"/>
</dbReference>
<accession>A0ABQ2NED3</accession>
<protein>
    <recommendedName>
        <fullName evidence="4">Choice-of-anchor G family protein</fullName>
    </recommendedName>
</protein>
<feature type="signal peptide" evidence="1">
    <location>
        <begin position="1"/>
        <end position="37"/>
    </location>
</feature>
<feature type="chain" id="PRO_5046579361" description="Choice-of-anchor G family protein" evidence="1">
    <location>
        <begin position="38"/>
        <end position="431"/>
    </location>
</feature>
<dbReference type="Proteomes" id="UP000655410">
    <property type="component" value="Unassembled WGS sequence"/>
</dbReference>
<organism evidence="2 3">
    <name type="scientific">Nocardioides phosphati</name>
    <dbReference type="NCBI Taxonomy" id="1867775"/>
    <lineage>
        <taxon>Bacteria</taxon>
        <taxon>Bacillati</taxon>
        <taxon>Actinomycetota</taxon>
        <taxon>Actinomycetes</taxon>
        <taxon>Propionibacteriales</taxon>
        <taxon>Nocardioidaceae</taxon>
        <taxon>Nocardioides</taxon>
    </lineage>
</organism>
<dbReference type="NCBIfam" id="NF040603">
    <property type="entry name" value="choice_anch_P"/>
    <property type="match status" value="2"/>
</dbReference>
<dbReference type="EMBL" id="BMNI01000012">
    <property type="protein sequence ID" value="GGO93410.1"/>
    <property type="molecule type" value="Genomic_DNA"/>
</dbReference>
<comment type="caution">
    <text evidence="2">The sequence shown here is derived from an EMBL/GenBank/DDBJ whole genome shotgun (WGS) entry which is preliminary data.</text>
</comment>
<reference evidence="3" key="1">
    <citation type="journal article" date="2019" name="Int. J. Syst. Evol. Microbiol.">
        <title>The Global Catalogue of Microorganisms (GCM) 10K type strain sequencing project: providing services to taxonomists for standard genome sequencing and annotation.</title>
        <authorList>
            <consortium name="The Broad Institute Genomics Platform"/>
            <consortium name="The Broad Institute Genome Sequencing Center for Infectious Disease"/>
            <person name="Wu L."/>
            <person name="Ma J."/>
        </authorList>
    </citation>
    <scope>NUCLEOTIDE SEQUENCE [LARGE SCALE GENOMIC DNA]</scope>
    <source>
        <strain evidence="3">CGMCC 4.7371</strain>
    </source>
</reference>
<sequence length="431" mass="41491">MSTTLLGTRRAARAGAVAVLASAVASAAVLAATPAQAAVTNQNLVGTAAGTTIVALGGIVESGPTAASGLNTPDTGKTASNSIATVNLPGIATTGVISTSVATTAITGGKRIVSTARVDGLNLLGGLVKATAVESTSAVSVVNGIATPASAAKFVDLAVGDATIPLNPGKNFTVNVPGIAKVVINKAVATQISDNAAREVGAGIEITLLSALGSYGAGTVIDVAPTAAAAVLPTASLGAPVGGRGYATQVVAVINGTPTVTSGPTALATMPQGGTAGQNLTNNTVGVHVGTLLNSGTVSSTVNGSRTVDASRSTVSSGVQSLNLLGGLIKADAVTSKAQASVVTGGTVARGGQSNLVNLVIAGKAIPLNVAANTKISVLGLVTVTINEQVRTATGITVRALDVKVIGAGLGLPIGSRIEVATANAWVVSAG</sequence>
<keyword evidence="3" id="KW-1185">Reference proteome</keyword>
<evidence type="ECO:0008006" key="4">
    <source>
        <dbReference type="Google" id="ProtNLM"/>
    </source>
</evidence>
<dbReference type="InterPro" id="IPR006311">
    <property type="entry name" value="TAT_signal"/>
</dbReference>
<proteinExistence type="predicted"/>
<keyword evidence="1" id="KW-0732">Signal</keyword>
<evidence type="ECO:0000313" key="3">
    <source>
        <dbReference type="Proteomes" id="UP000655410"/>
    </source>
</evidence>
<gene>
    <name evidence="2" type="ORF">GCM10011584_32040</name>
</gene>
<dbReference type="PROSITE" id="PS51318">
    <property type="entry name" value="TAT"/>
    <property type="match status" value="1"/>
</dbReference>
<name>A0ABQ2NED3_9ACTN</name>